<dbReference type="Proteomes" id="UP000017836">
    <property type="component" value="Unassembled WGS sequence"/>
</dbReference>
<evidence type="ECO:0000313" key="2">
    <source>
        <dbReference type="EMBL" id="ERM98031.1"/>
    </source>
</evidence>
<gene>
    <name evidence="2" type="ORF">AMTR_s00120p00066930</name>
</gene>
<feature type="compositionally biased region" description="Basic and acidic residues" evidence="1">
    <location>
        <begin position="156"/>
        <end position="174"/>
    </location>
</feature>
<dbReference type="AlphaFoldDB" id="W1NP27"/>
<protein>
    <submittedName>
        <fullName evidence="2">Uncharacterized protein</fullName>
    </submittedName>
</protein>
<name>W1NP27_AMBTC</name>
<keyword evidence="3" id="KW-1185">Reference proteome</keyword>
<dbReference type="HOGENOM" id="CLU_1153076_0_0_1"/>
<sequence length="241" mass="27243">MFVVPHYGRVGHTTMGYRQWWYSSNAEYWDVAHPWQAVSGSRCNGRAGRHFVPRPFSVIFCLDHVPANWQELVKPRSLSGDEAGMKLLSLKIRTRSFFDNLEATFGWSEMGVDPSHEEGLASAPPARIEGESRSDLSGWANRAPRAPASVKPKSTPPKERQDKEREREREKGGESLRPSPLLGNEGAIRIRKTCLQQRCLQCQPIRGELDQELIGLQTLLQLHHLQFLQQCHVRLIVGLGG</sequence>
<organism evidence="2 3">
    <name type="scientific">Amborella trichopoda</name>
    <dbReference type="NCBI Taxonomy" id="13333"/>
    <lineage>
        <taxon>Eukaryota</taxon>
        <taxon>Viridiplantae</taxon>
        <taxon>Streptophyta</taxon>
        <taxon>Embryophyta</taxon>
        <taxon>Tracheophyta</taxon>
        <taxon>Spermatophyta</taxon>
        <taxon>Magnoliopsida</taxon>
        <taxon>Amborellales</taxon>
        <taxon>Amborellaceae</taxon>
        <taxon>Amborella</taxon>
    </lineage>
</organism>
<evidence type="ECO:0000313" key="3">
    <source>
        <dbReference type="Proteomes" id="UP000017836"/>
    </source>
</evidence>
<dbReference type="Gramene" id="ERM98031">
    <property type="protein sequence ID" value="ERM98031"/>
    <property type="gene ID" value="AMTR_s00120p00066930"/>
</dbReference>
<feature type="region of interest" description="Disordered" evidence="1">
    <location>
        <begin position="127"/>
        <end position="182"/>
    </location>
</feature>
<accession>W1NP27</accession>
<evidence type="ECO:0000256" key="1">
    <source>
        <dbReference type="SAM" id="MobiDB-lite"/>
    </source>
</evidence>
<proteinExistence type="predicted"/>
<dbReference type="EMBL" id="KI395590">
    <property type="protein sequence ID" value="ERM98031.1"/>
    <property type="molecule type" value="Genomic_DNA"/>
</dbReference>
<reference evidence="3" key="1">
    <citation type="journal article" date="2013" name="Science">
        <title>The Amborella genome and the evolution of flowering plants.</title>
        <authorList>
            <consortium name="Amborella Genome Project"/>
        </authorList>
    </citation>
    <scope>NUCLEOTIDE SEQUENCE [LARGE SCALE GENOMIC DNA]</scope>
</reference>